<feature type="domain" description="Aminoglycoside phosphotransferase" evidence="2">
    <location>
        <begin position="92"/>
        <end position="329"/>
    </location>
</feature>
<dbReference type="GeneID" id="41979411"/>
<keyword evidence="4" id="KW-1185">Reference proteome</keyword>
<dbReference type="PANTHER" id="PTHR21310">
    <property type="entry name" value="AMINOGLYCOSIDE PHOSPHOTRANSFERASE-RELATED-RELATED"/>
    <property type="match status" value="1"/>
</dbReference>
<dbReference type="STRING" id="1093900.A0A507BER3"/>
<dbReference type="InterPro" id="IPR051678">
    <property type="entry name" value="AGP_Transferase"/>
</dbReference>
<dbReference type="InParanoid" id="A0A507BER3"/>
<dbReference type="OrthoDB" id="10003767at2759"/>
<evidence type="ECO:0000256" key="1">
    <source>
        <dbReference type="SAM" id="MobiDB-lite"/>
    </source>
</evidence>
<dbReference type="Gene3D" id="3.90.1200.10">
    <property type="match status" value="1"/>
</dbReference>
<protein>
    <recommendedName>
        <fullName evidence="2">Aminoglycoside phosphotransferase domain-containing protein</fullName>
    </recommendedName>
</protein>
<accession>A0A507BER3</accession>
<dbReference type="InterPro" id="IPR011009">
    <property type="entry name" value="Kinase-like_dom_sf"/>
</dbReference>
<feature type="region of interest" description="Disordered" evidence="1">
    <location>
        <begin position="22"/>
        <end position="42"/>
    </location>
</feature>
<evidence type="ECO:0000313" key="3">
    <source>
        <dbReference type="EMBL" id="TPX17963.1"/>
    </source>
</evidence>
<comment type="caution">
    <text evidence="3">The sequence shown here is derived from an EMBL/GenBank/DDBJ whole genome shotgun (WGS) entry which is preliminary data.</text>
</comment>
<gene>
    <name evidence="3" type="ORF">E0L32_011964</name>
</gene>
<dbReference type="AlphaFoldDB" id="A0A507BER3"/>
<name>A0A507BER3_9PEZI</name>
<dbReference type="Proteomes" id="UP000319257">
    <property type="component" value="Unassembled WGS sequence"/>
</dbReference>
<evidence type="ECO:0000313" key="4">
    <source>
        <dbReference type="Proteomes" id="UP000319257"/>
    </source>
</evidence>
<dbReference type="EMBL" id="SKBQ01000127">
    <property type="protein sequence ID" value="TPX17963.1"/>
    <property type="molecule type" value="Genomic_DNA"/>
</dbReference>
<dbReference type="Pfam" id="PF01636">
    <property type="entry name" value="APH"/>
    <property type="match status" value="1"/>
</dbReference>
<proteinExistence type="predicted"/>
<reference evidence="3 4" key="1">
    <citation type="submission" date="2019-06" db="EMBL/GenBank/DDBJ databases">
        <title>Draft genome sequence of the filamentous fungus Phialemoniopsis curvata isolated from diesel fuel.</title>
        <authorList>
            <person name="Varaljay V.A."/>
            <person name="Lyon W.J."/>
            <person name="Crouch A.L."/>
            <person name="Drake C.E."/>
            <person name="Hollomon J.M."/>
            <person name="Nadeau L.J."/>
            <person name="Nunn H.S."/>
            <person name="Stevenson B.S."/>
            <person name="Bojanowski C.L."/>
            <person name="Crookes-Goodson W.J."/>
        </authorList>
    </citation>
    <scope>NUCLEOTIDE SEQUENCE [LARGE SCALE GENOMIC DNA]</scope>
    <source>
        <strain evidence="3 4">D216</strain>
    </source>
</reference>
<feature type="compositionally biased region" description="Basic and acidic residues" evidence="1">
    <location>
        <begin position="23"/>
        <end position="42"/>
    </location>
</feature>
<sequence length="431" mass="47420">MIGQGAVTPSAAGERYALLQRADSQHHHTSSEEKMSSHDSEDSDIHAFIDQLKLEELCRIASDIEGGGSCSLGGHTVGGFNIIQELVFQDGKVWLARIPRPDNCFEPEEATLSYAAVLRYLKKHSSIPVPSVYDYAAASDSGNTFGTSYILMEKLPGHDLPTFDDDSDDDSDDDDLAPVQLSAARKIHEQLTDIIIELASHRFESIGSLREDPEGNFTVVQYCDPTYTSQPEERTTAFHSLDPHYRGPYRSITDFYSSISVLNLTQETTGPGHKHSPQMIADYKALARLAPKIIIPEFDNGPFVIGHNDLTVQNILVDDEFNITGIIDFPGNTVPLPSLCVFPWMFHDNLSGPVVARDAYKEVFISKHSDNGSSALQSTSVRRQLIESAITRNQFELALLGPMISLVLPDLYESINGEKYVQQGTGDGATA</sequence>
<dbReference type="InterPro" id="IPR002575">
    <property type="entry name" value="Aminoglycoside_PTrfase"/>
</dbReference>
<dbReference type="SUPFAM" id="SSF56112">
    <property type="entry name" value="Protein kinase-like (PK-like)"/>
    <property type="match status" value="1"/>
</dbReference>
<organism evidence="3 4">
    <name type="scientific">Thyridium curvatum</name>
    <dbReference type="NCBI Taxonomy" id="1093900"/>
    <lineage>
        <taxon>Eukaryota</taxon>
        <taxon>Fungi</taxon>
        <taxon>Dikarya</taxon>
        <taxon>Ascomycota</taxon>
        <taxon>Pezizomycotina</taxon>
        <taxon>Sordariomycetes</taxon>
        <taxon>Sordariomycetidae</taxon>
        <taxon>Thyridiales</taxon>
        <taxon>Thyridiaceae</taxon>
        <taxon>Thyridium</taxon>
    </lineage>
</organism>
<dbReference type="RefSeq" id="XP_030999674.1">
    <property type="nucleotide sequence ID" value="XM_031134751.1"/>
</dbReference>
<evidence type="ECO:0000259" key="2">
    <source>
        <dbReference type="Pfam" id="PF01636"/>
    </source>
</evidence>
<dbReference type="PANTHER" id="PTHR21310:SF15">
    <property type="entry name" value="AMINOGLYCOSIDE PHOSPHOTRANSFERASE DOMAIN-CONTAINING PROTEIN"/>
    <property type="match status" value="1"/>
</dbReference>